<feature type="binding site" evidence="12">
    <location>
        <position position="537"/>
    </location>
    <ligand>
        <name>Mg(2+)</name>
        <dbReference type="ChEBI" id="CHEBI:18420"/>
    </ligand>
</feature>
<dbReference type="CDD" id="cd02655">
    <property type="entry name" value="RNAP_beta'_C"/>
    <property type="match status" value="1"/>
</dbReference>
<evidence type="ECO:0000256" key="13">
    <source>
        <dbReference type="RuleBase" id="RU004279"/>
    </source>
</evidence>
<dbReference type="InterPro" id="IPR007083">
    <property type="entry name" value="RNA_pol_Rpb1_4"/>
</dbReference>
<dbReference type="PANTHER" id="PTHR19376:SF54">
    <property type="entry name" value="DNA-DIRECTED RNA POLYMERASE SUBUNIT BETA"/>
    <property type="match status" value="1"/>
</dbReference>
<keyword evidence="14" id="KW-0175">Coiled coil</keyword>
<dbReference type="InterPro" id="IPR038120">
    <property type="entry name" value="Rpb1_funnel_sf"/>
</dbReference>
<feature type="binding site" evidence="12">
    <location>
        <position position="75"/>
    </location>
    <ligand>
        <name>Zn(2+)</name>
        <dbReference type="ChEBI" id="CHEBI:29105"/>
        <label>1</label>
    </ligand>
</feature>
<feature type="binding site" evidence="12">
    <location>
        <position position="535"/>
    </location>
    <ligand>
        <name>Mg(2+)</name>
        <dbReference type="ChEBI" id="CHEBI:18420"/>
    </ligand>
</feature>
<comment type="catalytic activity">
    <reaction evidence="11 12 13">
        <text>RNA(n) + a ribonucleoside 5'-triphosphate = RNA(n+1) + diphosphate</text>
        <dbReference type="Rhea" id="RHEA:21248"/>
        <dbReference type="Rhea" id="RHEA-COMP:14527"/>
        <dbReference type="Rhea" id="RHEA-COMP:17342"/>
        <dbReference type="ChEBI" id="CHEBI:33019"/>
        <dbReference type="ChEBI" id="CHEBI:61557"/>
        <dbReference type="ChEBI" id="CHEBI:140395"/>
        <dbReference type="EC" id="2.7.7.6"/>
    </reaction>
</comment>
<dbReference type="Gene3D" id="1.10.1790.20">
    <property type="match status" value="1"/>
</dbReference>
<comment type="similarity">
    <text evidence="2 12 13">Belongs to the RNA polymerase beta' chain family.</text>
</comment>
<feature type="binding site" evidence="12">
    <location>
        <position position="882"/>
    </location>
    <ligand>
        <name>Zn(2+)</name>
        <dbReference type="ChEBI" id="CHEBI:29105"/>
        <label>2</label>
    </ligand>
</feature>
<dbReference type="Pfam" id="PF04998">
    <property type="entry name" value="RNA_pol_Rpb1_5"/>
    <property type="match status" value="1"/>
</dbReference>
<evidence type="ECO:0000256" key="11">
    <source>
        <dbReference type="ARBA" id="ARBA00048552"/>
    </source>
</evidence>
<dbReference type="InterPro" id="IPR000722">
    <property type="entry name" value="RNA_pol_asu"/>
</dbReference>
<evidence type="ECO:0000313" key="17">
    <source>
        <dbReference type="Proteomes" id="UP000319514"/>
    </source>
</evidence>
<gene>
    <name evidence="12" type="primary">rpoC</name>
    <name evidence="16" type="ORF">FB474_3015</name>
</gene>
<dbReference type="OrthoDB" id="9815296at2"/>
<dbReference type="Gene3D" id="1.10.150.390">
    <property type="match status" value="1"/>
</dbReference>
<dbReference type="GO" id="GO:0000428">
    <property type="term" value="C:DNA-directed RNA polymerase complex"/>
    <property type="evidence" value="ECO:0007669"/>
    <property type="project" value="UniProtKB-KW"/>
</dbReference>
<dbReference type="EMBL" id="VFOQ01000001">
    <property type="protein sequence ID" value="TQL61604.1"/>
    <property type="molecule type" value="Genomic_DNA"/>
</dbReference>
<dbReference type="Pfam" id="PF04997">
    <property type="entry name" value="RNA_pol_Rpb1_1"/>
    <property type="match status" value="1"/>
</dbReference>
<dbReference type="Gene3D" id="4.10.860.120">
    <property type="entry name" value="RNA polymerase II, clamp domain"/>
    <property type="match status" value="1"/>
</dbReference>
<evidence type="ECO:0000313" key="16">
    <source>
        <dbReference type="EMBL" id="TQL61604.1"/>
    </source>
</evidence>
<keyword evidence="4 12" id="KW-0808">Transferase</keyword>
<dbReference type="FunFam" id="1.10.150.390:FF:000002">
    <property type="entry name" value="DNA-directed RNA polymerase subunit beta"/>
    <property type="match status" value="1"/>
</dbReference>
<feature type="binding site" evidence="12">
    <location>
        <position position="958"/>
    </location>
    <ligand>
        <name>Zn(2+)</name>
        <dbReference type="ChEBI" id="CHEBI:29105"/>
        <label>2</label>
    </ligand>
</feature>
<dbReference type="FunFam" id="1.10.40.90:FF:000001">
    <property type="entry name" value="DNA-directed RNA polymerase subunit beta"/>
    <property type="match status" value="1"/>
</dbReference>
<keyword evidence="5 12" id="KW-0548">Nucleotidyltransferase</keyword>
<evidence type="ECO:0000256" key="4">
    <source>
        <dbReference type="ARBA" id="ARBA00022679"/>
    </source>
</evidence>
<dbReference type="Pfam" id="PF04983">
    <property type="entry name" value="RNA_pol_Rpb1_3"/>
    <property type="match status" value="1"/>
</dbReference>
<dbReference type="InterPro" id="IPR042102">
    <property type="entry name" value="RNA_pol_Rpb1_3_sf"/>
</dbReference>
<proteinExistence type="inferred from homology"/>
<dbReference type="GO" id="GO:0008270">
    <property type="term" value="F:zinc ion binding"/>
    <property type="evidence" value="ECO:0007669"/>
    <property type="project" value="UniProtKB-UniRule"/>
</dbReference>
<dbReference type="Gene3D" id="1.10.40.90">
    <property type="match status" value="1"/>
</dbReference>
<evidence type="ECO:0000256" key="8">
    <source>
        <dbReference type="ARBA" id="ARBA00022842"/>
    </source>
</evidence>
<accession>A0A542ZMI1</accession>
<evidence type="ECO:0000256" key="14">
    <source>
        <dbReference type="SAM" id="Coils"/>
    </source>
</evidence>
<feature type="binding site" evidence="12">
    <location>
        <position position="965"/>
    </location>
    <ligand>
        <name>Zn(2+)</name>
        <dbReference type="ChEBI" id="CHEBI:29105"/>
        <label>2</label>
    </ligand>
</feature>
<comment type="cofactor">
    <cofactor evidence="12">
        <name>Mg(2+)</name>
        <dbReference type="ChEBI" id="CHEBI:18420"/>
    </cofactor>
    <text evidence="12">Binds 1 Mg(2+) ion per subunit.</text>
</comment>
<feature type="binding site" evidence="12">
    <location>
        <position position="60"/>
    </location>
    <ligand>
        <name>Zn(2+)</name>
        <dbReference type="ChEBI" id="CHEBI:29105"/>
        <label>1</label>
    </ligand>
</feature>
<dbReference type="GO" id="GO:0006351">
    <property type="term" value="P:DNA-templated transcription"/>
    <property type="evidence" value="ECO:0007669"/>
    <property type="project" value="UniProtKB-UniRule"/>
</dbReference>
<dbReference type="NCBIfam" id="TIGR02386">
    <property type="entry name" value="rpoC_TIGR"/>
    <property type="match status" value="1"/>
</dbReference>
<dbReference type="InterPro" id="IPR006592">
    <property type="entry name" value="RNA_pol_N"/>
</dbReference>
<evidence type="ECO:0000256" key="5">
    <source>
        <dbReference type="ARBA" id="ARBA00022695"/>
    </source>
</evidence>
<dbReference type="NCBIfam" id="NF011498">
    <property type="entry name" value="PRK14906.1"/>
    <property type="match status" value="1"/>
</dbReference>
<name>A0A542ZMI1_9MICO</name>
<evidence type="ECO:0000256" key="12">
    <source>
        <dbReference type="HAMAP-Rule" id="MF_01322"/>
    </source>
</evidence>
<dbReference type="RefSeq" id="WP_141789360.1">
    <property type="nucleotide sequence ID" value="NZ_BAAAKX010000018.1"/>
</dbReference>
<dbReference type="InterPro" id="IPR012754">
    <property type="entry name" value="DNA-dir_RpoC_beta_prime_bact"/>
</dbReference>
<dbReference type="InterPro" id="IPR007066">
    <property type="entry name" value="RNA_pol_Rpb1_3"/>
</dbReference>
<dbReference type="Pfam" id="PF00623">
    <property type="entry name" value="RNA_pol_Rpb1_2"/>
    <property type="match status" value="2"/>
</dbReference>
<keyword evidence="17" id="KW-1185">Reference proteome</keyword>
<feature type="domain" description="RNA polymerase N-terminal" evidence="15">
    <location>
        <begin position="310"/>
        <end position="589"/>
    </location>
</feature>
<dbReference type="SMART" id="SM00663">
    <property type="entry name" value="RPOLA_N"/>
    <property type="match status" value="1"/>
</dbReference>
<dbReference type="FunFam" id="4.10.860.120:FF:000001">
    <property type="entry name" value="DNA-directed RNA polymerase subunit beta"/>
    <property type="match status" value="1"/>
</dbReference>
<feature type="binding site" evidence="12">
    <location>
        <position position="78"/>
    </location>
    <ligand>
        <name>Zn(2+)</name>
        <dbReference type="ChEBI" id="CHEBI:29105"/>
        <label>1</label>
    </ligand>
</feature>
<protein>
    <recommendedName>
        <fullName evidence="12">DNA-directed RNA polymerase subunit beta'</fullName>
        <shortName evidence="12">RNAP subunit beta'</shortName>
        <ecNumber evidence="12">2.7.7.6</ecNumber>
    </recommendedName>
    <alternativeName>
        <fullName evidence="12">RNA polymerase subunit beta'</fullName>
    </alternativeName>
    <alternativeName>
        <fullName evidence="12">Transcriptase subunit beta'</fullName>
    </alternativeName>
</protein>
<dbReference type="Gene3D" id="2.40.40.20">
    <property type="match status" value="1"/>
</dbReference>
<dbReference type="GO" id="GO:0000287">
    <property type="term" value="F:magnesium ion binding"/>
    <property type="evidence" value="ECO:0007669"/>
    <property type="project" value="UniProtKB-UniRule"/>
</dbReference>
<feature type="coiled-coil region" evidence="14">
    <location>
        <begin position="167"/>
        <end position="229"/>
    </location>
</feature>
<evidence type="ECO:0000256" key="3">
    <source>
        <dbReference type="ARBA" id="ARBA00022478"/>
    </source>
</evidence>
<comment type="function">
    <text evidence="1 12 13">DNA-dependent RNA polymerase catalyzes the transcription of DNA into RNA using the four ribonucleoside triphosphates as substrates.</text>
</comment>
<dbReference type="Gene3D" id="1.10.132.30">
    <property type="match status" value="1"/>
</dbReference>
<evidence type="ECO:0000256" key="9">
    <source>
        <dbReference type="ARBA" id="ARBA00023163"/>
    </source>
</evidence>
<reference evidence="16 17" key="1">
    <citation type="submission" date="2019-06" db="EMBL/GenBank/DDBJ databases">
        <title>Sequencing the genomes of 1000 actinobacteria strains.</title>
        <authorList>
            <person name="Klenk H.-P."/>
        </authorList>
    </citation>
    <scope>NUCLEOTIDE SEQUENCE [LARGE SCALE GENOMIC DNA]</scope>
    <source>
        <strain evidence="16 17">DSM 18082</strain>
    </source>
</reference>
<dbReference type="GO" id="GO:0003677">
    <property type="term" value="F:DNA binding"/>
    <property type="evidence" value="ECO:0007669"/>
    <property type="project" value="UniProtKB-UniRule"/>
</dbReference>
<dbReference type="InterPro" id="IPR045867">
    <property type="entry name" value="DNA-dir_RpoC_beta_prime"/>
</dbReference>
<sequence>MLDVNFFDELRIGLATAEDIRQWSHGEVKKPETINYRTLKPEKDGLFCEKIFGPTRDWECYCGKYKRVRFKGIICERCGVEVTRAKVRRERMGHIELAAPVTHIWYFKGVPSRLGYLLDLAPKDLEKVIYFAAYMITSVDTEARHRDLPSLEAQIEVEKKEHVNRRDADIDARAKKLETDLAELEAEGAKADVRRKVREGAEREMTQIRKRADQQIERLEQVWDRFKNLKVQDLEGDEVLYREMRDRFGLYFEGGMGAAAIQKRLETFDLEAEAELLREIIATGKGQKKTRALKRLKVVTAFQTTTNKPMGMVLDCVPVIPPDLRPMVQLDGGRFATSDLNDLYRRVINRNNRLKRLLDLGAPEIIVNNEKRMLQEAVDSLFDNGRRGRPVTGPGNRPLKSLSDMLKGKQGRFRQNLLGKRVDYSGRSVIVVGPQLKLHQCGLPKQMALELFKPFVMKRLVDLDHAQNIKSAKRMVERARPVVWDVLEEVITEHPVLLNRAPTLHRLGIQAFEPQLVEGKAIQIHPLVCSAFNADFDGDQMAVHVPLSAEAQAEARILMLSSNNILKPADGRPVTMPTQDMIIGLFHLTTEVEDGKGAGRAFASVSEARMAFDAGELELGSRVKIRMVDVVPPLGTTLPEGVEASEDGRVPSLTVESTLGRALFNDTLPLDYPFVDAPVDKKALSTIVNDLAERYSKVQVAASLDALKETGFHWATRSGTTVSISDVVTPPRKVEILEGYETKAAKVQTQYERGLITDDERRQELIEIWTQATNEVAKEMEGNLPKTNPIFRMVSSGARGNWMQLRQIAGMRGLVSNPKGDIIPRPIKANFREGLSVLEFFISTHGARKGLADTALRTADSGYLTRRLVDVSQDVIIREDDCGTDRGLTMPIAVKGADGTLREHEDVETSVYARTLAEDVVHEGETLALAGIDLGDVVIDALIAAGVEEVGVRSVLTCDSKVGTCAACYGRSLATGKLVDIGEAVGIIAAQSIGEPGTQLTMRTFHTGGVAGDDITQGLPRVVELFEARTPKGVAPIAEATGRVRVEDTDKTRRIVLVPDDGSDEHAYPVSKRSRLLVADGDHVAVGTKLVQGAIDPKQVLRILGPRAVQMHLVDEVQAVYRQQGVSIHDKHIEVIVRQMLRRVTIIEAGDAELLPGELAERGRFETENRRVLAEGGKTASGRPELMGITKASLATESWLSAASFQETTRVLTDAAIQAKSDPLLGLKENVILGKLIPAGTGLPRYRNIKVEPTEEAKAAMYAMPSYEQFDYPAFGPGSGEAVRLDDATLGFDRD</sequence>
<evidence type="ECO:0000256" key="10">
    <source>
        <dbReference type="ARBA" id="ARBA00025935"/>
    </source>
</evidence>
<comment type="caution">
    <text evidence="16">The sequence shown here is derived from an EMBL/GenBank/DDBJ whole genome shotgun (WGS) entry which is preliminary data.</text>
</comment>
<dbReference type="PANTHER" id="PTHR19376">
    <property type="entry name" value="DNA-DIRECTED RNA POLYMERASE"/>
    <property type="match status" value="1"/>
</dbReference>
<dbReference type="InterPro" id="IPR007080">
    <property type="entry name" value="RNA_pol_Rpb1_1"/>
</dbReference>
<feature type="binding site" evidence="12">
    <location>
        <position position="62"/>
    </location>
    <ligand>
        <name>Zn(2+)</name>
        <dbReference type="ChEBI" id="CHEBI:29105"/>
        <label>1</label>
    </ligand>
</feature>
<comment type="cofactor">
    <cofactor evidence="12">
        <name>Zn(2+)</name>
        <dbReference type="ChEBI" id="CHEBI:29105"/>
    </cofactor>
    <text evidence="12">Binds 2 Zn(2+) ions per subunit.</text>
</comment>
<keyword evidence="8 12" id="KW-0460">Magnesium</keyword>
<evidence type="ECO:0000256" key="2">
    <source>
        <dbReference type="ARBA" id="ARBA00006460"/>
    </source>
</evidence>
<dbReference type="Gene3D" id="1.10.274.100">
    <property type="entry name" value="RNA polymerase Rpb1, domain 3"/>
    <property type="match status" value="1"/>
</dbReference>
<dbReference type="GO" id="GO:0003899">
    <property type="term" value="F:DNA-directed RNA polymerase activity"/>
    <property type="evidence" value="ECO:0007669"/>
    <property type="project" value="UniProtKB-UniRule"/>
</dbReference>
<organism evidence="16 17">
    <name type="scientific">Oryzihumus leptocrescens</name>
    <dbReference type="NCBI Taxonomy" id="297536"/>
    <lineage>
        <taxon>Bacteria</taxon>
        <taxon>Bacillati</taxon>
        <taxon>Actinomycetota</taxon>
        <taxon>Actinomycetes</taxon>
        <taxon>Micrococcales</taxon>
        <taxon>Intrasporangiaceae</taxon>
        <taxon>Oryzihumus</taxon>
    </lineage>
</organism>
<feature type="binding site" evidence="12">
    <location>
        <position position="539"/>
    </location>
    <ligand>
        <name>Mg(2+)</name>
        <dbReference type="ChEBI" id="CHEBI:18420"/>
    </ligand>
</feature>
<keyword evidence="6 12" id="KW-0479">Metal-binding</keyword>
<keyword evidence="3 12" id="KW-0240">DNA-directed RNA polymerase</keyword>
<feature type="binding site" evidence="12">
    <location>
        <position position="968"/>
    </location>
    <ligand>
        <name>Zn(2+)</name>
        <dbReference type="ChEBI" id="CHEBI:29105"/>
        <label>2</label>
    </ligand>
</feature>
<dbReference type="EC" id="2.7.7.6" evidence="12"/>
<dbReference type="InterPro" id="IPR044893">
    <property type="entry name" value="RNA_pol_Rpb1_clamp_domain"/>
</dbReference>
<dbReference type="Gene3D" id="2.40.50.100">
    <property type="match status" value="1"/>
</dbReference>
<comment type="subunit">
    <text evidence="10 12">The RNAP catalytic core consists of 2 alpha, 1 beta, 1 beta' and 1 omega subunit. When a sigma factor is associated with the core the holoenzyme is formed, which can initiate transcription.</text>
</comment>
<dbReference type="CDD" id="cd01609">
    <property type="entry name" value="RNAP_beta'_N"/>
    <property type="match status" value="1"/>
</dbReference>
<evidence type="ECO:0000256" key="6">
    <source>
        <dbReference type="ARBA" id="ARBA00022723"/>
    </source>
</evidence>
<dbReference type="HAMAP" id="MF_01322">
    <property type="entry name" value="RNApol_bact_RpoC"/>
    <property type="match status" value="1"/>
</dbReference>
<dbReference type="SUPFAM" id="SSF64484">
    <property type="entry name" value="beta and beta-prime subunits of DNA dependent RNA-polymerase"/>
    <property type="match status" value="1"/>
</dbReference>
<keyword evidence="9 12" id="KW-0804">Transcription</keyword>
<evidence type="ECO:0000256" key="1">
    <source>
        <dbReference type="ARBA" id="ARBA00004026"/>
    </source>
</evidence>
<keyword evidence="7 12" id="KW-0862">Zinc</keyword>
<evidence type="ECO:0000256" key="7">
    <source>
        <dbReference type="ARBA" id="ARBA00022833"/>
    </source>
</evidence>
<dbReference type="Pfam" id="PF05000">
    <property type="entry name" value="RNA_pol_Rpb1_4"/>
    <property type="match status" value="1"/>
</dbReference>
<dbReference type="InterPro" id="IPR007081">
    <property type="entry name" value="RNA_pol_Rpb1_5"/>
</dbReference>
<evidence type="ECO:0000259" key="15">
    <source>
        <dbReference type="SMART" id="SM00663"/>
    </source>
</evidence>
<dbReference type="Proteomes" id="UP000319514">
    <property type="component" value="Unassembled WGS sequence"/>
</dbReference>